<feature type="compositionally biased region" description="Polar residues" evidence="1">
    <location>
        <begin position="16"/>
        <end position="50"/>
    </location>
</feature>
<protein>
    <submittedName>
        <fullName evidence="2">Uncharacterized protein</fullName>
    </submittedName>
</protein>
<organism evidence="2 3">
    <name type="scientific">Nephila pilipes</name>
    <name type="common">Giant wood spider</name>
    <name type="synonym">Nephila maculata</name>
    <dbReference type="NCBI Taxonomy" id="299642"/>
    <lineage>
        <taxon>Eukaryota</taxon>
        <taxon>Metazoa</taxon>
        <taxon>Ecdysozoa</taxon>
        <taxon>Arthropoda</taxon>
        <taxon>Chelicerata</taxon>
        <taxon>Arachnida</taxon>
        <taxon>Araneae</taxon>
        <taxon>Araneomorphae</taxon>
        <taxon>Entelegynae</taxon>
        <taxon>Araneoidea</taxon>
        <taxon>Nephilidae</taxon>
        <taxon>Nephila</taxon>
    </lineage>
</organism>
<sequence>MSQKGGRAPKKHKSSGLVTLTKNYQKQIRTDATQSTNPRDVSKGNRTVCNTAPDFGKTKSFSSQEQDRTERSVARAGMRSQMGNRRPSFEEKKMVGHKKKNKR</sequence>
<name>A0A8X6TFH9_NEPPI</name>
<comment type="caution">
    <text evidence="2">The sequence shown here is derived from an EMBL/GenBank/DDBJ whole genome shotgun (WGS) entry which is preliminary data.</text>
</comment>
<gene>
    <name evidence="2" type="ORF">NPIL_18351</name>
</gene>
<evidence type="ECO:0000313" key="2">
    <source>
        <dbReference type="EMBL" id="GFT05218.1"/>
    </source>
</evidence>
<proteinExistence type="predicted"/>
<dbReference type="EMBL" id="BMAW01102642">
    <property type="protein sequence ID" value="GFT05218.1"/>
    <property type="molecule type" value="Genomic_DNA"/>
</dbReference>
<accession>A0A8X6TFH9</accession>
<reference evidence="2" key="1">
    <citation type="submission" date="2020-08" db="EMBL/GenBank/DDBJ databases">
        <title>Multicomponent nature underlies the extraordinary mechanical properties of spider dragline silk.</title>
        <authorList>
            <person name="Kono N."/>
            <person name="Nakamura H."/>
            <person name="Mori M."/>
            <person name="Yoshida Y."/>
            <person name="Ohtoshi R."/>
            <person name="Malay A.D."/>
            <person name="Moran D.A.P."/>
            <person name="Tomita M."/>
            <person name="Numata K."/>
            <person name="Arakawa K."/>
        </authorList>
    </citation>
    <scope>NUCLEOTIDE SEQUENCE</scope>
</reference>
<dbReference type="Proteomes" id="UP000887013">
    <property type="component" value="Unassembled WGS sequence"/>
</dbReference>
<keyword evidence="3" id="KW-1185">Reference proteome</keyword>
<evidence type="ECO:0000256" key="1">
    <source>
        <dbReference type="SAM" id="MobiDB-lite"/>
    </source>
</evidence>
<dbReference type="AlphaFoldDB" id="A0A8X6TFH9"/>
<feature type="region of interest" description="Disordered" evidence="1">
    <location>
        <begin position="1"/>
        <end position="103"/>
    </location>
</feature>
<evidence type="ECO:0000313" key="3">
    <source>
        <dbReference type="Proteomes" id="UP000887013"/>
    </source>
</evidence>